<dbReference type="Proteomes" id="UP000193083">
    <property type="component" value="Unassembled WGS sequence"/>
</dbReference>
<dbReference type="PANTHER" id="PTHR43297">
    <property type="entry name" value="OLIGOPEPTIDE TRANSPORT ATP-BINDING PROTEIN APPD"/>
    <property type="match status" value="1"/>
</dbReference>
<evidence type="ECO:0000259" key="8">
    <source>
        <dbReference type="PROSITE" id="PS50893"/>
    </source>
</evidence>
<dbReference type="CDD" id="cd03257">
    <property type="entry name" value="ABC_NikE_OppD_transporters"/>
    <property type="match status" value="1"/>
</dbReference>
<evidence type="ECO:0000256" key="5">
    <source>
        <dbReference type="ARBA" id="ARBA00022741"/>
    </source>
</evidence>
<feature type="domain" description="ABC transporter" evidence="8">
    <location>
        <begin position="7"/>
        <end position="253"/>
    </location>
</feature>
<organism evidence="9 10">
    <name type="scientific">Mesorhizobium australicum</name>
    <dbReference type="NCBI Taxonomy" id="536018"/>
    <lineage>
        <taxon>Bacteria</taxon>
        <taxon>Pseudomonadati</taxon>
        <taxon>Pseudomonadota</taxon>
        <taxon>Alphaproteobacteria</taxon>
        <taxon>Hyphomicrobiales</taxon>
        <taxon>Phyllobacteriaceae</taxon>
        <taxon>Mesorhizobium</taxon>
    </lineage>
</organism>
<dbReference type="PROSITE" id="PS00211">
    <property type="entry name" value="ABC_TRANSPORTER_1"/>
    <property type="match status" value="1"/>
</dbReference>
<protein>
    <submittedName>
        <fullName evidence="9">Peptide/nickel transport system ATP-binding protein</fullName>
    </submittedName>
</protein>
<dbReference type="Gene3D" id="3.40.50.300">
    <property type="entry name" value="P-loop containing nucleotide triphosphate hydrolases"/>
    <property type="match status" value="1"/>
</dbReference>
<dbReference type="InterPro" id="IPR003593">
    <property type="entry name" value="AAA+_ATPase"/>
</dbReference>
<evidence type="ECO:0000256" key="7">
    <source>
        <dbReference type="ARBA" id="ARBA00023136"/>
    </source>
</evidence>
<dbReference type="NCBIfam" id="TIGR01727">
    <property type="entry name" value="oligo_HPY"/>
    <property type="match status" value="1"/>
</dbReference>
<dbReference type="InterPro" id="IPR050388">
    <property type="entry name" value="ABC_Ni/Peptide_Import"/>
</dbReference>
<sequence>MKPIPVLEVLDLAIGFPSGPAVHGVSFEIHKGEMLALVGESGCGKSMTAFAIMRLLPPAARILNGQVIFEGVDLATVSPFDLRRIRGNGVSLILQEPMTSLNPVLTVGAQVAEVIRRHQKLSSRATRARVVELFELVGIPDPHKRYDQYPHNFSGGMRQRVMIAMAVACNPTLLIADEPTTALDVTIQAQVMDLLDRLRRELSMAVLLITHDLGVVAQWADRVAVMYAGRVVETAPVKRFFDAPQHPYSMGLLNSSVSNGEGAWHYTSHRLTEIKGSVNSAAYAKGCSFAPRCSRVLPACHTMQPELSALEEGWLASCRRAQRQEEQAHDFA</sequence>
<dbReference type="OrthoDB" id="9815712at2"/>
<keyword evidence="6 9" id="KW-0067">ATP-binding</keyword>
<name>A0A1X7PQ85_9HYPH</name>
<dbReference type="GO" id="GO:0005886">
    <property type="term" value="C:plasma membrane"/>
    <property type="evidence" value="ECO:0007669"/>
    <property type="project" value="UniProtKB-SubCell"/>
</dbReference>
<evidence type="ECO:0000256" key="4">
    <source>
        <dbReference type="ARBA" id="ARBA00022475"/>
    </source>
</evidence>
<keyword evidence="5" id="KW-0547">Nucleotide-binding</keyword>
<evidence type="ECO:0000313" key="10">
    <source>
        <dbReference type="Proteomes" id="UP000193083"/>
    </source>
</evidence>
<evidence type="ECO:0000256" key="1">
    <source>
        <dbReference type="ARBA" id="ARBA00004417"/>
    </source>
</evidence>
<proteinExistence type="inferred from homology"/>
<keyword evidence="10" id="KW-1185">Reference proteome</keyword>
<gene>
    <name evidence="9" type="ORF">SAMN02982922_4968</name>
</gene>
<dbReference type="SUPFAM" id="SSF52540">
    <property type="entry name" value="P-loop containing nucleoside triphosphate hydrolases"/>
    <property type="match status" value="1"/>
</dbReference>
<keyword evidence="3" id="KW-0813">Transport</keyword>
<dbReference type="Pfam" id="PF00005">
    <property type="entry name" value="ABC_tran"/>
    <property type="match status" value="1"/>
</dbReference>
<evidence type="ECO:0000313" key="9">
    <source>
        <dbReference type="EMBL" id="SMH53923.1"/>
    </source>
</evidence>
<dbReference type="GO" id="GO:0015833">
    <property type="term" value="P:peptide transport"/>
    <property type="evidence" value="ECO:0007669"/>
    <property type="project" value="InterPro"/>
</dbReference>
<evidence type="ECO:0000256" key="2">
    <source>
        <dbReference type="ARBA" id="ARBA00005417"/>
    </source>
</evidence>
<dbReference type="InterPro" id="IPR027417">
    <property type="entry name" value="P-loop_NTPase"/>
</dbReference>
<comment type="subcellular location">
    <subcellularLocation>
        <location evidence="1">Cell inner membrane</location>
        <topology evidence="1">Peripheral membrane protein</topology>
    </subcellularLocation>
</comment>
<dbReference type="AlphaFoldDB" id="A0A1X7PQ85"/>
<dbReference type="Pfam" id="PF08352">
    <property type="entry name" value="oligo_HPY"/>
    <property type="match status" value="1"/>
</dbReference>
<dbReference type="InterPro" id="IPR003439">
    <property type="entry name" value="ABC_transporter-like_ATP-bd"/>
</dbReference>
<dbReference type="PANTHER" id="PTHR43297:SF2">
    <property type="entry name" value="DIPEPTIDE TRANSPORT ATP-BINDING PROTEIN DPPD"/>
    <property type="match status" value="1"/>
</dbReference>
<keyword evidence="4" id="KW-1003">Cell membrane</keyword>
<reference evidence="9 10" key="1">
    <citation type="submission" date="2017-04" db="EMBL/GenBank/DDBJ databases">
        <authorList>
            <person name="Afonso C.L."/>
            <person name="Miller P.J."/>
            <person name="Scott M.A."/>
            <person name="Spackman E."/>
            <person name="Goraichik I."/>
            <person name="Dimitrov K.M."/>
            <person name="Suarez D.L."/>
            <person name="Swayne D.E."/>
        </authorList>
    </citation>
    <scope>NUCLEOTIDE SEQUENCE [LARGE SCALE GENOMIC DNA]</scope>
    <source>
        <strain evidence="9 10">B5P</strain>
    </source>
</reference>
<dbReference type="FunFam" id="3.40.50.300:FF:000016">
    <property type="entry name" value="Oligopeptide ABC transporter ATP-binding component"/>
    <property type="match status" value="1"/>
</dbReference>
<dbReference type="EMBL" id="FXBL01000004">
    <property type="protein sequence ID" value="SMH53923.1"/>
    <property type="molecule type" value="Genomic_DNA"/>
</dbReference>
<dbReference type="GO" id="GO:0005524">
    <property type="term" value="F:ATP binding"/>
    <property type="evidence" value="ECO:0007669"/>
    <property type="project" value="UniProtKB-KW"/>
</dbReference>
<keyword evidence="7" id="KW-0472">Membrane</keyword>
<evidence type="ECO:0000256" key="6">
    <source>
        <dbReference type="ARBA" id="ARBA00022840"/>
    </source>
</evidence>
<dbReference type="GO" id="GO:0016887">
    <property type="term" value="F:ATP hydrolysis activity"/>
    <property type="evidence" value="ECO:0007669"/>
    <property type="project" value="InterPro"/>
</dbReference>
<dbReference type="InterPro" id="IPR013563">
    <property type="entry name" value="Oligopep_ABC_C"/>
</dbReference>
<evidence type="ECO:0000256" key="3">
    <source>
        <dbReference type="ARBA" id="ARBA00022448"/>
    </source>
</evidence>
<dbReference type="RefSeq" id="WP_085466607.1">
    <property type="nucleotide sequence ID" value="NZ_FXBL01000004.1"/>
</dbReference>
<dbReference type="GO" id="GO:0055085">
    <property type="term" value="P:transmembrane transport"/>
    <property type="evidence" value="ECO:0007669"/>
    <property type="project" value="UniProtKB-ARBA"/>
</dbReference>
<dbReference type="SMART" id="SM00382">
    <property type="entry name" value="AAA"/>
    <property type="match status" value="1"/>
</dbReference>
<accession>A0A1X7PQ85</accession>
<comment type="similarity">
    <text evidence="2">Belongs to the ABC transporter superfamily.</text>
</comment>
<dbReference type="PROSITE" id="PS50893">
    <property type="entry name" value="ABC_TRANSPORTER_2"/>
    <property type="match status" value="1"/>
</dbReference>
<dbReference type="InterPro" id="IPR017871">
    <property type="entry name" value="ABC_transporter-like_CS"/>
</dbReference>